<dbReference type="InterPro" id="IPR000644">
    <property type="entry name" value="CBS_dom"/>
</dbReference>
<keyword evidence="5" id="KW-1185">Reference proteome</keyword>
<dbReference type="OrthoDB" id="9807125at2"/>
<dbReference type="SMART" id="SM00116">
    <property type="entry name" value="CBS"/>
    <property type="match status" value="2"/>
</dbReference>
<evidence type="ECO:0000313" key="5">
    <source>
        <dbReference type="Proteomes" id="UP000199302"/>
    </source>
</evidence>
<organism evidence="4 5">
    <name type="scientific">Poseidonocella sedimentorum</name>
    <dbReference type="NCBI Taxonomy" id="871652"/>
    <lineage>
        <taxon>Bacteria</taxon>
        <taxon>Pseudomonadati</taxon>
        <taxon>Pseudomonadota</taxon>
        <taxon>Alphaproteobacteria</taxon>
        <taxon>Rhodobacterales</taxon>
        <taxon>Roseobacteraceae</taxon>
        <taxon>Poseidonocella</taxon>
    </lineage>
</organism>
<dbReference type="EMBL" id="FOYI01000008">
    <property type="protein sequence ID" value="SFR14426.1"/>
    <property type="molecule type" value="Genomic_DNA"/>
</dbReference>
<proteinExistence type="predicted"/>
<dbReference type="InterPro" id="IPR051462">
    <property type="entry name" value="CBS_domain-containing"/>
</dbReference>
<dbReference type="Proteomes" id="UP000199302">
    <property type="component" value="Unassembled WGS sequence"/>
</dbReference>
<gene>
    <name evidence="4" type="ORF">SAMN04515673_108140</name>
</gene>
<dbReference type="Pfam" id="PF00571">
    <property type="entry name" value="CBS"/>
    <property type="match status" value="2"/>
</dbReference>
<evidence type="ECO:0000256" key="1">
    <source>
        <dbReference type="ARBA" id="ARBA00022737"/>
    </source>
</evidence>
<evidence type="ECO:0000259" key="3">
    <source>
        <dbReference type="PROSITE" id="PS51371"/>
    </source>
</evidence>
<evidence type="ECO:0000256" key="2">
    <source>
        <dbReference type="PROSITE-ProRule" id="PRU00703"/>
    </source>
</evidence>
<dbReference type="PANTHER" id="PTHR48108:SF26">
    <property type="entry name" value="CBS DOMAIN-CONTAINING PROTEIN DDB_G0289609"/>
    <property type="match status" value="1"/>
</dbReference>
<name>A0A1I6E9N4_9RHOB</name>
<dbReference type="PANTHER" id="PTHR48108">
    <property type="entry name" value="CBS DOMAIN-CONTAINING PROTEIN CBSX2, CHLOROPLASTIC"/>
    <property type="match status" value="1"/>
</dbReference>
<sequence length="143" mass="15437">MYVKTVSELLGERVLHVIPPNATVQDACTIMSDHNIGALPVVDNGRLVGILSEKDVIHRCISGAKAPQATRVAEVMTRDPETVDPDCSAADAISNMMAGGFRHLPVCKDGSPVGMVAMRDMPAENRLMAERYRDYPGIQAVYG</sequence>
<dbReference type="PROSITE" id="PS51371">
    <property type="entry name" value="CBS"/>
    <property type="match status" value="2"/>
</dbReference>
<dbReference type="SUPFAM" id="SSF54631">
    <property type="entry name" value="CBS-domain pair"/>
    <property type="match status" value="1"/>
</dbReference>
<protein>
    <submittedName>
        <fullName evidence="4">CBS domain-containing protein</fullName>
    </submittedName>
</protein>
<dbReference type="InterPro" id="IPR046342">
    <property type="entry name" value="CBS_dom_sf"/>
</dbReference>
<dbReference type="Gene3D" id="3.10.580.10">
    <property type="entry name" value="CBS-domain"/>
    <property type="match status" value="1"/>
</dbReference>
<accession>A0A1I6E9N4</accession>
<reference evidence="4 5" key="1">
    <citation type="submission" date="2016-10" db="EMBL/GenBank/DDBJ databases">
        <authorList>
            <person name="de Groot N.N."/>
        </authorList>
    </citation>
    <scope>NUCLEOTIDE SEQUENCE [LARGE SCALE GENOMIC DNA]</scope>
    <source>
        <strain evidence="5">KMM 9023,NRIC 0796,JCM 17311,KCTC 23692</strain>
    </source>
</reference>
<keyword evidence="1" id="KW-0677">Repeat</keyword>
<dbReference type="AlphaFoldDB" id="A0A1I6E9N4"/>
<feature type="domain" description="CBS" evidence="3">
    <location>
        <begin position="11"/>
        <end position="66"/>
    </location>
</feature>
<keyword evidence="2" id="KW-0129">CBS domain</keyword>
<dbReference type="STRING" id="871652.SAMN04515673_108140"/>
<feature type="domain" description="CBS" evidence="3">
    <location>
        <begin position="76"/>
        <end position="135"/>
    </location>
</feature>
<evidence type="ECO:0000313" key="4">
    <source>
        <dbReference type="EMBL" id="SFR14426.1"/>
    </source>
</evidence>